<keyword evidence="1" id="KW-0812">Transmembrane</keyword>
<evidence type="ECO:0000256" key="1">
    <source>
        <dbReference type="SAM" id="Phobius"/>
    </source>
</evidence>
<keyword evidence="1" id="KW-1133">Transmembrane helix</keyword>
<feature type="domain" description="YdbS-like PH" evidence="2">
    <location>
        <begin position="146"/>
        <end position="220"/>
    </location>
</feature>
<comment type="caution">
    <text evidence="3">The sequence shown here is derived from an EMBL/GenBank/DDBJ whole genome shotgun (WGS) entry which is preliminary data.</text>
</comment>
<sequence>MVSQLTEEEATLTYRCPMCEASVRVDEHRVGETIDCPSCDRPFELVPPKAHPIPAEQVDAEHVIDASDVAETEAIEHVVHPVVLRRHFFGTLLCLVILSLATIAIGFALLGEAVFGFAATTVLIACGIAAVIAMGFIGKWLIESRAQSLSLTNERLIYRYGIVQRETSELRHDDVRNVKLDQNVVERLLNFGDIAISSSGQDEMEIVIHDIPSPKNVIEFIRKRQ</sequence>
<dbReference type="Gene3D" id="2.20.28.160">
    <property type="match status" value="1"/>
</dbReference>
<feature type="transmembrane region" description="Helical" evidence="1">
    <location>
        <begin position="115"/>
        <end position="137"/>
    </location>
</feature>
<dbReference type="Proteomes" id="UP001430306">
    <property type="component" value="Unassembled WGS sequence"/>
</dbReference>
<organism evidence="3 4">
    <name type="scientific">Rhodopirellula halodulae</name>
    <dbReference type="NCBI Taxonomy" id="2894198"/>
    <lineage>
        <taxon>Bacteria</taxon>
        <taxon>Pseudomonadati</taxon>
        <taxon>Planctomycetota</taxon>
        <taxon>Planctomycetia</taxon>
        <taxon>Pirellulales</taxon>
        <taxon>Pirellulaceae</taxon>
        <taxon>Rhodopirellula</taxon>
    </lineage>
</organism>
<dbReference type="RefSeq" id="WP_230270816.1">
    <property type="nucleotide sequence ID" value="NZ_JAJKFW010000003.1"/>
</dbReference>
<dbReference type="InterPro" id="IPR005182">
    <property type="entry name" value="YdbS-like_PH"/>
</dbReference>
<dbReference type="PANTHER" id="PTHR37938:SF1">
    <property type="entry name" value="BLL0215 PROTEIN"/>
    <property type="match status" value="1"/>
</dbReference>
<name>A0ABS8NBQ6_9BACT</name>
<evidence type="ECO:0000259" key="2">
    <source>
        <dbReference type="Pfam" id="PF03703"/>
    </source>
</evidence>
<protein>
    <submittedName>
        <fullName evidence="3">PH domain-containing protein</fullName>
    </submittedName>
</protein>
<accession>A0ABS8NBQ6</accession>
<dbReference type="EMBL" id="JAJKFW010000003">
    <property type="protein sequence ID" value="MCC9641000.1"/>
    <property type="molecule type" value="Genomic_DNA"/>
</dbReference>
<feature type="transmembrane region" description="Helical" evidence="1">
    <location>
        <begin position="88"/>
        <end position="109"/>
    </location>
</feature>
<reference evidence="3" key="1">
    <citation type="submission" date="2021-11" db="EMBL/GenBank/DDBJ databases">
        <title>Genome sequence.</title>
        <authorList>
            <person name="Sun Q."/>
        </authorList>
    </citation>
    <scope>NUCLEOTIDE SEQUENCE</scope>
    <source>
        <strain evidence="3">JC740</strain>
    </source>
</reference>
<gene>
    <name evidence="3" type="ORF">LOC71_01855</name>
</gene>
<dbReference type="PANTHER" id="PTHR37938">
    <property type="entry name" value="BLL0215 PROTEIN"/>
    <property type="match status" value="1"/>
</dbReference>
<keyword evidence="4" id="KW-1185">Reference proteome</keyword>
<keyword evidence="1" id="KW-0472">Membrane</keyword>
<evidence type="ECO:0000313" key="4">
    <source>
        <dbReference type="Proteomes" id="UP001430306"/>
    </source>
</evidence>
<evidence type="ECO:0000313" key="3">
    <source>
        <dbReference type="EMBL" id="MCC9641000.1"/>
    </source>
</evidence>
<proteinExistence type="predicted"/>
<dbReference type="Pfam" id="PF03703">
    <property type="entry name" value="bPH_2"/>
    <property type="match status" value="1"/>
</dbReference>